<dbReference type="EMBL" id="KV625331">
    <property type="protein sequence ID" value="OPL07291.1"/>
    <property type="molecule type" value="Genomic_DNA"/>
</dbReference>
<evidence type="ECO:0000313" key="2">
    <source>
        <dbReference type="Proteomes" id="UP000266721"/>
    </source>
</evidence>
<proteinExistence type="predicted"/>
<dbReference type="AlphaFoldDB" id="A0A3R5TPV4"/>
<keyword evidence="2" id="KW-1185">Reference proteome</keyword>
<feature type="non-terminal residue" evidence="1">
    <location>
        <position position="1"/>
    </location>
</feature>
<evidence type="ECO:0000313" key="1">
    <source>
        <dbReference type="EMBL" id="OPL07291.1"/>
    </source>
</evidence>
<organism evidence="1 2">
    <name type="scientific">Mytilus galloprovincialis</name>
    <name type="common">Mediterranean mussel</name>
    <dbReference type="NCBI Taxonomy" id="29158"/>
    <lineage>
        <taxon>Eukaryota</taxon>
        <taxon>Metazoa</taxon>
        <taxon>Spiralia</taxon>
        <taxon>Lophotrochozoa</taxon>
        <taxon>Mollusca</taxon>
        <taxon>Bivalvia</taxon>
        <taxon>Autobranchia</taxon>
        <taxon>Pteriomorphia</taxon>
        <taxon>Mytilida</taxon>
        <taxon>Mytiloidea</taxon>
        <taxon>Mytilidae</taxon>
        <taxon>Mytilinae</taxon>
        <taxon>Mytilus</taxon>
    </lineage>
</organism>
<dbReference type="Proteomes" id="UP000266721">
    <property type="component" value="Unassembled WGS sequence"/>
</dbReference>
<reference evidence="1 2" key="1">
    <citation type="journal article" date="2016" name="PLoS ONE">
        <title>A First Insight into the Genome of the Filter-Feeder Mussel Mytilus galloprovincialis.</title>
        <authorList>
            <person name="Murgarella M."/>
            <person name="Puiu D."/>
            <person name="Novoa B."/>
            <person name="Figueras A."/>
            <person name="Posada D."/>
            <person name="Canchaya C."/>
        </authorList>
    </citation>
    <scope>NUCLEOTIDE SEQUENCE [LARGE SCALE GENOMIC DNA]</scope>
    <source>
        <tissue evidence="1">Muscle</tissue>
    </source>
</reference>
<accession>A0A3R5TPV4</accession>
<sequence>MGQTMDKSTEITDGVLACHFDTNQDHSKSFEYTAIQTTDHYRRGQPYKVFGTPGVSSAILTLKIPSNCRVLKLDMTLNHCKTSGNGIIDIMINGRIFRDGYSEADRDNFAEQTFDIPVHLLKNENNTITIVLNEESKGVYWLSDIKFELKHTLIV</sequence>
<gene>
    <name evidence="1" type="ORF">AM593_10475</name>
</gene>
<protein>
    <submittedName>
        <fullName evidence="1">Uncharacterized protein</fullName>
    </submittedName>
</protein>
<name>A0A3R5TPV4_MYTGA</name>